<evidence type="ECO:0000256" key="1">
    <source>
        <dbReference type="ARBA" id="ARBA00004906"/>
    </source>
</evidence>
<evidence type="ECO:0000256" key="4">
    <source>
        <dbReference type="ARBA" id="ARBA00022741"/>
    </source>
</evidence>
<keyword evidence="4" id="KW-0547">Nucleotide-binding</keyword>
<comment type="pathway">
    <text evidence="1">Protein modification; protein ubiquitination.</text>
</comment>
<dbReference type="PANTHER" id="PTHR10953:SF4">
    <property type="entry name" value="UBIQUITIN-ACTIVATING ENZYME E1 C-TERMINAL DOMAIN-CONTAINING PROTEIN"/>
    <property type="match status" value="1"/>
</dbReference>
<dbReference type="FunFam" id="3.10.290.60:FF:000001">
    <property type="entry name" value="Ubiquitin-activating enzyme E1 2"/>
    <property type="match status" value="1"/>
</dbReference>
<gene>
    <name evidence="9" type="ORF">L596_005559</name>
</gene>
<reference evidence="9 10" key="2">
    <citation type="journal article" date="2019" name="G3 (Bethesda)">
        <title>Hybrid Assembly of the Genome of the Entomopathogenic Nematode Steinernema carpocapsae Identifies the X-Chromosome.</title>
        <authorList>
            <person name="Serra L."/>
            <person name="Macchietto M."/>
            <person name="Macias-Munoz A."/>
            <person name="McGill C.J."/>
            <person name="Rodriguez I.M."/>
            <person name="Rodriguez B."/>
            <person name="Murad R."/>
            <person name="Mortazavi A."/>
        </authorList>
    </citation>
    <scope>NUCLEOTIDE SEQUENCE [LARGE SCALE GENOMIC DNA]</scope>
    <source>
        <strain evidence="9 10">ALL</strain>
    </source>
</reference>
<dbReference type="SMART" id="SM00985">
    <property type="entry name" value="UBA_e1_C"/>
    <property type="match status" value="1"/>
</dbReference>
<dbReference type="InterPro" id="IPR035985">
    <property type="entry name" value="Ubiquitin-activating_enz"/>
</dbReference>
<dbReference type="EMBL" id="CM016762">
    <property type="protein sequence ID" value="TMS38937.1"/>
    <property type="molecule type" value="Genomic_DNA"/>
</dbReference>
<dbReference type="InterPro" id="IPR042063">
    <property type="entry name" value="Ubi_acti_E1_SCCH"/>
</dbReference>
<dbReference type="PROSITE" id="PS00865">
    <property type="entry name" value="UBIQUITIN_ACTIVAT_2"/>
    <property type="match status" value="1"/>
</dbReference>
<proteinExistence type="inferred from homology"/>
<dbReference type="InterPro" id="IPR018965">
    <property type="entry name" value="Ub-activating_enz_E1_C"/>
</dbReference>
<dbReference type="InterPro" id="IPR045886">
    <property type="entry name" value="ThiF/MoeB/HesA"/>
</dbReference>
<dbReference type="AlphaFoldDB" id="A0A4U8V3A0"/>
<dbReference type="GO" id="GO:0006974">
    <property type="term" value="P:DNA damage response"/>
    <property type="evidence" value="ECO:0007669"/>
    <property type="project" value="TreeGrafter"/>
</dbReference>
<feature type="domain" description="Ubiquitin-activating enzyme E1 C-terminal" evidence="8">
    <location>
        <begin position="352"/>
        <end position="476"/>
    </location>
</feature>
<accession>A0A4U8V3A0</accession>
<dbReference type="Gene3D" id="1.10.10.2660">
    <property type="entry name" value="Ubiquitin-activating enzyme E1, SCCH domain"/>
    <property type="match status" value="1"/>
</dbReference>
<dbReference type="GO" id="GO:0005524">
    <property type="term" value="F:ATP binding"/>
    <property type="evidence" value="ECO:0007669"/>
    <property type="project" value="UniProtKB-KW"/>
</dbReference>
<evidence type="ECO:0000313" key="9">
    <source>
        <dbReference type="EMBL" id="TMS38937.1"/>
    </source>
</evidence>
<evidence type="ECO:0000256" key="3">
    <source>
        <dbReference type="ARBA" id="ARBA00022598"/>
    </source>
</evidence>
<evidence type="ECO:0000259" key="8">
    <source>
        <dbReference type="SMART" id="SM00985"/>
    </source>
</evidence>
<name>A0A4U8V3A0_STECR</name>
<dbReference type="GO" id="GO:0006511">
    <property type="term" value="P:ubiquitin-dependent protein catabolic process"/>
    <property type="evidence" value="ECO:0007669"/>
    <property type="project" value="TreeGrafter"/>
</dbReference>
<dbReference type="InterPro" id="IPR038252">
    <property type="entry name" value="UBA_E1_C_sf"/>
</dbReference>
<comment type="similarity">
    <text evidence="2">Belongs to the ubiquitin-activating E1 family.</text>
</comment>
<dbReference type="PANTHER" id="PTHR10953">
    <property type="entry name" value="UBIQUITIN-ACTIVATING ENZYME E1"/>
    <property type="match status" value="1"/>
</dbReference>
<keyword evidence="5" id="KW-0833">Ubl conjugation pathway</keyword>
<dbReference type="GO" id="GO:0005737">
    <property type="term" value="C:cytoplasm"/>
    <property type="evidence" value="ECO:0007669"/>
    <property type="project" value="TreeGrafter"/>
</dbReference>
<comment type="caution">
    <text evidence="9">The sequence shown here is derived from an EMBL/GenBank/DDBJ whole genome shotgun (WGS) entry which is preliminary data.</text>
</comment>
<dbReference type="InterPro" id="IPR033127">
    <property type="entry name" value="UBQ-activ_enz_E1_Cys_AS"/>
</dbReference>
<evidence type="ECO:0000256" key="7">
    <source>
        <dbReference type="PROSITE-ProRule" id="PRU10132"/>
    </source>
</evidence>
<dbReference type="GO" id="GO:0005634">
    <property type="term" value="C:nucleus"/>
    <property type="evidence" value="ECO:0007669"/>
    <property type="project" value="TreeGrafter"/>
</dbReference>
<evidence type="ECO:0000313" key="10">
    <source>
        <dbReference type="Proteomes" id="UP000298663"/>
    </source>
</evidence>
<dbReference type="STRING" id="34508.A0A4U8V3A0"/>
<dbReference type="Proteomes" id="UP000298663">
    <property type="component" value="Chromosome X"/>
</dbReference>
<dbReference type="InterPro" id="IPR019572">
    <property type="entry name" value="UBA_E1_SCCH"/>
</dbReference>
<dbReference type="SUPFAM" id="SSF69572">
    <property type="entry name" value="Activating enzymes of the ubiquitin-like proteins"/>
    <property type="match status" value="1"/>
</dbReference>
<dbReference type="UniPathway" id="UPA00143"/>
<organism evidence="9 10">
    <name type="scientific">Steinernema carpocapsae</name>
    <name type="common">Entomopathogenic nematode</name>
    <dbReference type="NCBI Taxonomy" id="34508"/>
    <lineage>
        <taxon>Eukaryota</taxon>
        <taxon>Metazoa</taxon>
        <taxon>Ecdysozoa</taxon>
        <taxon>Nematoda</taxon>
        <taxon>Chromadorea</taxon>
        <taxon>Rhabditida</taxon>
        <taxon>Tylenchina</taxon>
        <taxon>Panagrolaimomorpha</taxon>
        <taxon>Strongyloidoidea</taxon>
        <taxon>Steinernematidae</taxon>
        <taxon>Steinernema</taxon>
    </lineage>
</organism>
<sequence>MLVDMSTVVVSTTVFLSWSLERKVRRATRRLYPYLTESYGSSSDPPETEIPMCTLKNFPHQIHHTIQWARDRFEGLFSNPAELANSFLEDQRGFHKRLKTVAIGQQIEMIAALTKALIEDRPTDASDCIKWARLLFEEYYQNTIAQLLYSFPADQITSQGVKFWSGAKRCPHVLKFDASKEEHFMFVYAASILQCEQYAIEPIADKAEILKILEGVDIPEFKPSASVKIAVTEAEAKEAAEGEGDDAEQTLDELLIKLAKMPTADFKPLVAIDFEKDDDTNHHMEFVTAASNLRAENYDIEHADVMKTKQIAGRIIPALATTTTCVAGLVCLELYKMIDIDGKLPTVQISRFKNSFINLALPFFGMSEPVGAPEKEYNHIKFTLWDRLEISGNMTLRDFIRWIEKKSKMNISMLSSGVSLIYAFFMPRHKVEGRMDKTLKEVVEEVTSRPIPPHTRGLVFEATMDGELDTVEIPYIRYALPHC</sequence>
<dbReference type="Gene3D" id="3.10.290.60">
    <property type="entry name" value="Ubiquitin-activating enzyme E1, UFD domain"/>
    <property type="match status" value="1"/>
</dbReference>
<reference evidence="9 10" key="1">
    <citation type="journal article" date="2015" name="Genome Biol.">
        <title>Comparative genomics of Steinernema reveals deeply conserved gene regulatory networks.</title>
        <authorList>
            <person name="Dillman A.R."/>
            <person name="Macchietto M."/>
            <person name="Porter C.F."/>
            <person name="Rogers A."/>
            <person name="Williams B."/>
            <person name="Antoshechkin I."/>
            <person name="Lee M.M."/>
            <person name="Goodwin Z."/>
            <person name="Lu X."/>
            <person name="Lewis E.E."/>
            <person name="Goodrich-Blair H."/>
            <person name="Stock S.P."/>
            <person name="Adams B.J."/>
            <person name="Sternberg P.W."/>
            <person name="Mortazavi A."/>
        </authorList>
    </citation>
    <scope>NUCLEOTIDE SEQUENCE [LARGE SCALE GENOMIC DNA]</scope>
    <source>
        <strain evidence="9 10">ALL</strain>
    </source>
</reference>
<keyword evidence="3" id="KW-0436">Ligase</keyword>
<evidence type="ECO:0000256" key="2">
    <source>
        <dbReference type="ARBA" id="ARBA00005673"/>
    </source>
</evidence>
<dbReference type="FunFam" id="1.10.10.2660:FF:000001">
    <property type="entry name" value="Ubiquitin-activating enzyme E1 1"/>
    <property type="match status" value="1"/>
</dbReference>
<keyword evidence="10" id="KW-1185">Reference proteome</keyword>
<evidence type="ECO:0000256" key="5">
    <source>
        <dbReference type="ARBA" id="ARBA00022786"/>
    </source>
</evidence>
<feature type="active site" description="Glycyl thioester intermediate" evidence="7">
    <location>
        <position position="53"/>
    </location>
</feature>
<keyword evidence="6" id="KW-0067">ATP-binding</keyword>
<protein>
    <recommendedName>
        <fullName evidence="8">Ubiquitin-activating enzyme E1 C-terminal domain-containing protein</fullName>
    </recommendedName>
</protein>
<dbReference type="EMBL" id="AZBU02000001">
    <property type="protein sequence ID" value="TMS38937.1"/>
    <property type="molecule type" value="Genomic_DNA"/>
</dbReference>
<dbReference type="Pfam" id="PF09358">
    <property type="entry name" value="E1_UFD"/>
    <property type="match status" value="1"/>
</dbReference>
<dbReference type="OrthoDB" id="10252231at2759"/>
<evidence type="ECO:0000256" key="6">
    <source>
        <dbReference type="ARBA" id="ARBA00022840"/>
    </source>
</evidence>
<dbReference type="Pfam" id="PF10585">
    <property type="entry name" value="UBA_E1_SCCH"/>
    <property type="match status" value="1"/>
</dbReference>
<dbReference type="GO" id="GO:0004839">
    <property type="term" value="F:ubiquitin activating enzyme activity"/>
    <property type="evidence" value="ECO:0007669"/>
    <property type="project" value="TreeGrafter"/>
</dbReference>